<dbReference type="EMBL" id="JBHTHX010000216">
    <property type="protein sequence ID" value="MFD0884724.1"/>
    <property type="molecule type" value="Genomic_DNA"/>
</dbReference>
<evidence type="ECO:0000313" key="1">
    <source>
        <dbReference type="EMBL" id="MFD0884724.1"/>
    </source>
</evidence>
<keyword evidence="2" id="KW-1185">Reference proteome</keyword>
<reference evidence="2" key="1">
    <citation type="journal article" date="2019" name="Int. J. Syst. Evol. Microbiol.">
        <title>The Global Catalogue of Microorganisms (GCM) 10K type strain sequencing project: providing services to taxonomists for standard genome sequencing and annotation.</title>
        <authorList>
            <consortium name="The Broad Institute Genomics Platform"/>
            <consortium name="The Broad Institute Genome Sequencing Center for Infectious Disease"/>
            <person name="Wu L."/>
            <person name="Ma J."/>
        </authorList>
    </citation>
    <scope>NUCLEOTIDE SEQUENCE [LARGE SCALE GENOMIC DNA]</scope>
    <source>
        <strain evidence="2">CCUG 62974</strain>
    </source>
</reference>
<evidence type="ECO:0008006" key="3">
    <source>
        <dbReference type="Google" id="ProtNLM"/>
    </source>
</evidence>
<comment type="caution">
    <text evidence="1">The sequence shown here is derived from an EMBL/GenBank/DDBJ whole genome shotgun (WGS) entry which is preliminary data.</text>
</comment>
<sequence>MLRKPAKIATDPVAFDAFYRRHVDAVTRFLARRIDDPTWQDRDAD</sequence>
<organism evidence="1 2">
    <name type="scientific">Streptosporangium algeriense</name>
    <dbReference type="NCBI Taxonomy" id="1682748"/>
    <lineage>
        <taxon>Bacteria</taxon>
        <taxon>Bacillati</taxon>
        <taxon>Actinomycetota</taxon>
        <taxon>Actinomycetes</taxon>
        <taxon>Streptosporangiales</taxon>
        <taxon>Streptosporangiaceae</taxon>
        <taxon>Streptosporangium</taxon>
    </lineage>
</organism>
<name>A0ABW3DNZ3_9ACTN</name>
<evidence type="ECO:0000313" key="2">
    <source>
        <dbReference type="Proteomes" id="UP001597024"/>
    </source>
</evidence>
<proteinExistence type="predicted"/>
<dbReference type="Proteomes" id="UP001597024">
    <property type="component" value="Unassembled WGS sequence"/>
</dbReference>
<gene>
    <name evidence="1" type="ORF">ACFQ08_09205</name>
</gene>
<protein>
    <recommendedName>
        <fullName evidence="3">RNA polymerase subunit sigma-70</fullName>
    </recommendedName>
</protein>
<accession>A0ABW3DNZ3</accession>